<accession>A0A0A9EFH6</accession>
<evidence type="ECO:0000313" key="1">
    <source>
        <dbReference type="EMBL" id="JAD94792.1"/>
    </source>
</evidence>
<dbReference type="AlphaFoldDB" id="A0A0A9EFH6"/>
<sequence>MHIYFFWTEKWQVMDYCSPQLRSPRNHHFAVCAEEIVHCFSKLEQVAGVYQILKQESLQNHFHPIHSSSQLYFSPCSLKMHLPENVSHGKYHPCDYWRHFPEQENLKIFSLNQHGEDNAQLLLLHQKEQIHLSVSYSFCSCSEYFQGLCSV</sequence>
<reference evidence="1" key="2">
    <citation type="journal article" date="2015" name="Data Brief">
        <title>Shoot transcriptome of the giant reed, Arundo donax.</title>
        <authorList>
            <person name="Barrero R.A."/>
            <person name="Guerrero F.D."/>
            <person name="Moolhuijzen P."/>
            <person name="Goolsby J.A."/>
            <person name="Tidwell J."/>
            <person name="Bellgard S.E."/>
            <person name="Bellgard M.I."/>
        </authorList>
    </citation>
    <scope>NUCLEOTIDE SEQUENCE</scope>
    <source>
        <tissue evidence="1">Shoot tissue taken approximately 20 cm above the soil surface</tissue>
    </source>
</reference>
<dbReference type="EMBL" id="GBRH01203103">
    <property type="protein sequence ID" value="JAD94792.1"/>
    <property type="molecule type" value="Transcribed_RNA"/>
</dbReference>
<name>A0A0A9EFH6_ARUDO</name>
<organism evidence="1">
    <name type="scientific">Arundo donax</name>
    <name type="common">Giant reed</name>
    <name type="synonym">Donax arundinaceus</name>
    <dbReference type="NCBI Taxonomy" id="35708"/>
    <lineage>
        <taxon>Eukaryota</taxon>
        <taxon>Viridiplantae</taxon>
        <taxon>Streptophyta</taxon>
        <taxon>Embryophyta</taxon>
        <taxon>Tracheophyta</taxon>
        <taxon>Spermatophyta</taxon>
        <taxon>Magnoliopsida</taxon>
        <taxon>Liliopsida</taxon>
        <taxon>Poales</taxon>
        <taxon>Poaceae</taxon>
        <taxon>PACMAD clade</taxon>
        <taxon>Arundinoideae</taxon>
        <taxon>Arundineae</taxon>
        <taxon>Arundo</taxon>
    </lineage>
</organism>
<protein>
    <submittedName>
        <fullName evidence="1">Uncharacterized protein</fullName>
    </submittedName>
</protein>
<reference evidence="1" key="1">
    <citation type="submission" date="2014-09" db="EMBL/GenBank/DDBJ databases">
        <authorList>
            <person name="Magalhaes I.L.F."/>
            <person name="Oliveira U."/>
            <person name="Santos F.R."/>
            <person name="Vidigal T.H.D.A."/>
            <person name="Brescovit A.D."/>
            <person name="Santos A.J."/>
        </authorList>
    </citation>
    <scope>NUCLEOTIDE SEQUENCE</scope>
    <source>
        <tissue evidence="1">Shoot tissue taken approximately 20 cm above the soil surface</tissue>
    </source>
</reference>
<proteinExistence type="predicted"/>